<dbReference type="PROSITE" id="PS50931">
    <property type="entry name" value="HTH_LYSR"/>
    <property type="match status" value="1"/>
</dbReference>
<dbReference type="Pfam" id="PF03466">
    <property type="entry name" value="LysR_substrate"/>
    <property type="match status" value="1"/>
</dbReference>
<dbReference type="InterPro" id="IPR036388">
    <property type="entry name" value="WH-like_DNA-bd_sf"/>
</dbReference>
<evidence type="ECO:0000259" key="5">
    <source>
        <dbReference type="PROSITE" id="PS50931"/>
    </source>
</evidence>
<dbReference type="InterPro" id="IPR036390">
    <property type="entry name" value="WH_DNA-bd_sf"/>
</dbReference>
<evidence type="ECO:0000313" key="7">
    <source>
        <dbReference type="Proteomes" id="UP000515811"/>
    </source>
</evidence>
<keyword evidence="3" id="KW-0238">DNA-binding</keyword>
<sequence length="317" mass="34868">MRRLCPTISELNAFHAAAKHLAFTMAARELCVTQSAISRHIAGLEDYLGQKLFLRKTTGLELTEAGAMYLSATRPAMAQLESATAQLMSYGGDGGALNLSVPPTFATQWLFPRLGHFKRTLPQVSLNFVRYEHAHDFSNPHDFDAAIQYGYGNWPSANARYLIGEETSIVCSRPLRDTLGLHSPEDLHKATLLQHIEVPLAWHDWMLSHHMDTSTSRFGPGFNQYSLIVRAAVSGFGVGIVPTCVVEDELQAGSLIEPFGQRYQSAMGYYLCAPASSTNLPAYKLVSAWLDHCCKHTGTADTKNAECLFCSTPHSMG</sequence>
<organism evidence="6 7">
    <name type="scientific">Diaphorobacter ruginosibacter</name>
    <dbReference type="NCBI Taxonomy" id="1715720"/>
    <lineage>
        <taxon>Bacteria</taxon>
        <taxon>Pseudomonadati</taxon>
        <taxon>Pseudomonadota</taxon>
        <taxon>Betaproteobacteria</taxon>
        <taxon>Burkholderiales</taxon>
        <taxon>Comamonadaceae</taxon>
        <taxon>Diaphorobacter</taxon>
    </lineage>
</organism>
<dbReference type="Pfam" id="PF00126">
    <property type="entry name" value="HTH_1"/>
    <property type="match status" value="1"/>
</dbReference>
<evidence type="ECO:0000256" key="3">
    <source>
        <dbReference type="ARBA" id="ARBA00023125"/>
    </source>
</evidence>
<dbReference type="InterPro" id="IPR000847">
    <property type="entry name" value="LysR_HTH_N"/>
</dbReference>
<dbReference type="PANTHER" id="PTHR30537">
    <property type="entry name" value="HTH-TYPE TRANSCRIPTIONAL REGULATOR"/>
    <property type="match status" value="1"/>
</dbReference>
<dbReference type="GO" id="GO:0043565">
    <property type="term" value="F:sequence-specific DNA binding"/>
    <property type="evidence" value="ECO:0007669"/>
    <property type="project" value="TreeGrafter"/>
</dbReference>
<dbReference type="InterPro" id="IPR005119">
    <property type="entry name" value="LysR_subst-bd"/>
</dbReference>
<dbReference type="RefSeq" id="WP_187596355.1">
    <property type="nucleotide sequence ID" value="NZ_CP060714.1"/>
</dbReference>
<dbReference type="GO" id="GO:0006351">
    <property type="term" value="P:DNA-templated transcription"/>
    <property type="evidence" value="ECO:0007669"/>
    <property type="project" value="TreeGrafter"/>
</dbReference>
<dbReference type="SUPFAM" id="SSF46785">
    <property type="entry name" value="Winged helix' DNA-binding domain"/>
    <property type="match status" value="1"/>
</dbReference>
<dbReference type="Proteomes" id="UP000515811">
    <property type="component" value="Chromosome"/>
</dbReference>
<dbReference type="FunFam" id="1.10.10.10:FF:000001">
    <property type="entry name" value="LysR family transcriptional regulator"/>
    <property type="match status" value="1"/>
</dbReference>
<feature type="domain" description="HTH lysR-type" evidence="5">
    <location>
        <begin position="6"/>
        <end position="63"/>
    </location>
</feature>
<dbReference type="KEGG" id="drg:H9K76_16055"/>
<keyword evidence="7" id="KW-1185">Reference proteome</keyword>
<evidence type="ECO:0000256" key="2">
    <source>
        <dbReference type="ARBA" id="ARBA00023015"/>
    </source>
</evidence>
<protein>
    <submittedName>
        <fullName evidence="6">LysR family transcriptional regulator</fullName>
    </submittedName>
</protein>
<evidence type="ECO:0000313" key="6">
    <source>
        <dbReference type="EMBL" id="QNN56085.1"/>
    </source>
</evidence>
<evidence type="ECO:0000256" key="1">
    <source>
        <dbReference type="ARBA" id="ARBA00009437"/>
    </source>
</evidence>
<accession>A0A7G9RKG0</accession>
<dbReference type="SUPFAM" id="SSF53850">
    <property type="entry name" value="Periplasmic binding protein-like II"/>
    <property type="match status" value="1"/>
</dbReference>
<proteinExistence type="inferred from homology"/>
<name>A0A7G9RKG0_9BURK</name>
<dbReference type="Gene3D" id="1.10.10.10">
    <property type="entry name" value="Winged helix-like DNA-binding domain superfamily/Winged helix DNA-binding domain"/>
    <property type="match status" value="1"/>
</dbReference>
<keyword evidence="4" id="KW-0804">Transcription</keyword>
<keyword evidence="2" id="KW-0805">Transcription regulation</keyword>
<dbReference type="InterPro" id="IPR058163">
    <property type="entry name" value="LysR-type_TF_proteobact-type"/>
</dbReference>
<comment type="similarity">
    <text evidence="1">Belongs to the LysR transcriptional regulatory family.</text>
</comment>
<dbReference type="PRINTS" id="PR00039">
    <property type="entry name" value="HTHLYSR"/>
</dbReference>
<reference evidence="6 7" key="1">
    <citation type="submission" date="2020-08" db="EMBL/GenBank/DDBJ databases">
        <title>Genome sequence of Diaphorobacter ruginosibacter DSM 27467T.</title>
        <authorList>
            <person name="Hyun D.-W."/>
            <person name="Bae J.-W."/>
        </authorList>
    </citation>
    <scope>NUCLEOTIDE SEQUENCE [LARGE SCALE GENOMIC DNA]</scope>
    <source>
        <strain evidence="6 7">DSM 27467</strain>
    </source>
</reference>
<dbReference type="AlphaFoldDB" id="A0A7G9RKG0"/>
<dbReference type="EMBL" id="CP060714">
    <property type="protein sequence ID" value="QNN56085.1"/>
    <property type="molecule type" value="Genomic_DNA"/>
</dbReference>
<gene>
    <name evidence="6" type="ORF">H9K76_16055</name>
</gene>
<evidence type="ECO:0000256" key="4">
    <source>
        <dbReference type="ARBA" id="ARBA00023163"/>
    </source>
</evidence>
<dbReference type="PANTHER" id="PTHR30537:SF26">
    <property type="entry name" value="GLYCINE CLEAVAGE SYSTEM TRANSCRIPTIONAL ACTIVATOR"/>
    <property type="match status" value="1"/>
</dbReference>
<dbReference type="Gene3D" id="3.40.190.10">
    <property type="entry name" value="Periplasmic binding protein-like II"/>
    <property type="match status" value="2"/>
</dbReference>
<dbReference type="GO" id="GO:0003700">
    <property type="term" value="F:DNA-binding transcription factor activity"/>
    <property type="evidence" value="ECO:0007669"/>
    <property type="project" value="InterPro"/>
</dbReference>